<keyword evidence="5 7" id="KW-1133">Transmembrane helix</keyword>
<dbReference type="CDD" id="cd17369">
    <property type="entry name" value="MFS_ShiA_like"/>
    <property type="match status" value="1"/>
</dbReference>
<evidence type="ECO:0000256" key="6">
    <source>
        <dbReference type="ARBA" id="ARBA00023136"/>
    </source>
</evidence>
<keyword evidence="4 7" id="KW-0812">Transmembrane</keyword>
<evidence type="ECO:0000259" key="8">
    <source>
        <dbReference type="PROSITE" id="PS50850"/>
    </source>
</evidence>
<feature type="domain" description="Major facilitator superfamily (MFS) profile" evidence="8">
    <location>
        <begin position="10"/>
        <end position="416"/>
    </location>
</feature>
<keyword evidence="10" id="KW-1185">Reference proteome</keyword>
<evidence type="ECO:0000256" key="1">
    <source>
        <dbReference type="ARBA" id="ARBA00004651"/>
    </source>
</evidence>
<feature type="transmembrane region" description="Helical" evidence="7">
    <location>
        <begin position="303"/>
        <end position="321"/>
    </location>
</feature>
<dbReference type="RefSeq" id="WP_086780625.1">
    <property type="nucleotide sequence ID" value="NZ_JAGIOO010000001.1"/>
</dbReference>
<feature type="transmembrane region" description="Helical" evidence="7">
    <location>
        <begin position="237"/>
        <end position="259"/>
    </location>
</feature>
<name>A0ABS5AL37_9PSEU</name>
<reference evidence="9 10" key="1">
    <citation type="submission" date="2021-03" db="EMBL/GenBank/DDBJ databases">
        <title>Sequencing the genomes of 1000 actinobacteria strains.</title>
        <authorList>
            <person name="Klenk H.-P."/>
        </authorList>
    </citation>
    <scope>NUCLEOTIDE SEQUENCE [LARGE SCALE GENOMIC DNA]</scope>
    <source>
        <strain evidence="9 10">DSM 44580</strain>
    </source>
</reference>
<evidence type="ECO:0000313" key="10">
    <source>
        <dbReference type="Proteomes" id="UP001519363"/>
    </source>
</evidence>
<comment type="subcellular location">
    <subcellularLocation>
        <location evidence="1">Cell membrane</location>
        <topology evidence="1">Multi-pass membrane protein</topology>
    </subcellularLocation>
</comment>
<comment type="caution">
    <text evidence="9">The sequence shown here is derived from an EMBL/GenBank/DDBJ whole genome shotgun (WGS) entry which is preliminary data.</text>
</comment>
<evidence type="ECO:0000256" key="4">
    <source>
        <dbReference type="ARBA" id="ARBA00022692"/>
    </source>
</evidence>
<organism evidence="9 10">
    <name type="scientific">Crossiella equi</name>
    <dbReference type="NCBI Taxonomy" id="130796"/>
    <lineage>
        <taxon>Bacteria</taxon>
        <taxon>Bacillati</taxon>
        <taxon>Actinomycetota</taxon>
        <taxon>Actinomycetes</taxon>
        <taxon>Pseudonocardiales</taxon>
        <taxon>Pseudonocardiaceae</taxon>
        <taxon>Crossiella</taxon>
    </lineage>
</organism>
<dbReference type="Gene3D" id="1.20.1250.20">
    <property type="entry name" value="MFS general substrate transporter like domains"/>
    <property type="match status" value="2"/>
</dbReference>
<keyword evidence="6 7" id="KW-0472">Membrane</keyword>
<keyword evidence="2" id="KW-0813">Transport</keyword>
<feature type="transmembrane region" description="Helical" evidence="7">
    <location>
        <begin position="47"/>
        <end position="71"/>
    </location>
</feature>
<dbReference type="Pfam" id="PF07690">
    <property type="entry name" value="MFS_1"/>
    <property type="match status" value="1"/>
</dbReference>
<evidence type="ECO:0000256" key="7">
    <source>
        <dbReference type="SAM" id="Phobius"/>
    </source>
</evidence>
<dbReference type="Proteomes" id="UP001519363">
    <property type="component" value="Unassembled WGS sequence"/>
</dbReference>
<protein>
    <submittedName>
        <fullName evidence="9">MFS family permease</fullName>
    </submittedName>
</protein>
<feature type="transmembrane region" description="Helical" evidence="7">
    <location>
        <begin position="83"/>
        <end position="101"/>
    </location>
</feature>
<feature type="transmembrane region" description="Helical" evidence="7">
    <location>
        <begin position="271"/>
        <end position="291"/>
    </location>
</feature>
<evidence type="ECO:0000313" key="9">
    <source>
        <dbReference type="EMBL" id="MBP2477271.1"/>
    </source>
</evidence>
<dbReference type="InterPro" id="IPR020846">
    <property type="entry name" value="MFS_dom"/>
</dbReference>
<keyword evidence="3" id="KW-1003">Cell membrane</keyword>
<gene>
    <name evidence="9" type="ORF">JOF53_006143</name>
</gene>
<accession>A0ABS5AL37</accession>
<feature type="transmembrane region" description="Helical" evidence="7">
    <location>
        <begin position="183"/>
        <end position="202"/>
    </location>
</feature>
<feature type="transmembrane region" description="Helical" evidence="7">
    <location>
        <begin position="327"/>
        <end position="346"/>
    </location>
</feature>
<feature type="transmembrane region" description="Helical" evidence="7">
    <location>
        <begin position="394"/>
        <end position="414"/>
    </location>
</feature>
<dbReference type="EMBL" id="JAGIOO010000001">
    <property type="protein sequence ID" value="MBP2477271.1"/>
    <property type="molecule type" value="Genomic_DNA"/>
</dbReference>
<dbReference type="PROSITE" id="PS50850">
    <property type="entry name" value="MFS"/>
    <property type="match status" value="1"/>
</dbReference>
<dbReference type="PANTHER" id="PTHR43045">
    <property type="entry name" value="SHIKIMATE TRANSPORTER"/>
    <property type="match status" value="1"/>
</dbReference>
<dbReference type="PANTHER" id="PTHR43045:SF1">
    <property type="entry name" value="SHIKIMATE TRANSPORTER"/>
    <property type="match status" value="1"/>
</dbReference>
<evidence type="ECO:0000256" key="2">
    <source>
        <dbReference type="ARBA" id="ARBA00022448"/>
    </source>
</evidence>
<dbReference type="SUPFAM" id="SSF103473">
    <property type="entry name" value="MFS general substrate transporter"/>
    <property type="match status" value="1"/>
</dbReference>
<dbReference type="InterPro" id="IPR011701">
    <property type="entry name" value="MFS"/>
</dbReference>
<proteinExistence type="predicted"/>
<sequence>MHTSRGLARAFIASLSGTALEWYDFAIYSSSAALVFGTLFFPSGDPLSGTLLAFSTYAVGYLSRPLGGFVFGRLGDVVGRKKVLVTTLLITGIATFAIGLLPTHADIGATAAVLLVLLRFAQGVGLGGEWGGAVLLSSEFGDPARRGFWASAAQVGPPLGTLLANGVIALLGVALSREQFLSWGWRVAFLLSAVLVLFGLWIRARLEETPVFQAIEQQGSRPTAPITEVFTTQLRPLVAAVLCRVCPDVLYALFAVFTLTYTTQELGLPSSWGLTAVLIGSAVQVFLIPLFGALSDRWHRRRLYAVATLAAVAWPFVFFPLAEQRSLPLLVLGVLGGLVIHSALYGPQAAFIAEQFTPRLRYTGSSLAYTVAGVLGGAVAPLLFTWLLAEYHDWLALAAYLGATGVVTLVGVALGRDPDPAEEVPGVSAPAAR</sequence>
<evidence type="ECO:0000256" key="5">
    <source>
        <dbReference type="ARBA" id="ARBA00022989"/>
    </source>
</evidence>
<dbReference type="InterPro" id="IPR036259">
    <property type="entry name" value="MFS_trans_sf"/>
</dbReference>
<evidence type="ECO:0000256" key="3">
    <source>
        <dbReference type="ARBA" id="ARBA00022475"/>
    </source>
</evidence>
<feature type="transmembrane region" description="Helical" evidence="7">
    <location>
        <begin position="148"/>
        <end position="171"/>
    </location>
</feature>
<feature type="transmembrane region" description="Helical" evidence="7">
    <location>
        <begin position="367"/>
        <end position="388"/>
    </location>
</feature>